<proteinExistence type="predicted"/>
<dbReference type="OrthoDB" id="8266310at2"/>
<gene>
    <name evidence="1" type="ORF">CH341_07760</name>
</gene>
<keyword evidence="2" id="KW-1185">Reference proteome</keyword>
<dbReference type="AlphaFoldDB" id="A0A327L3E6"/>
<dbReference type="RefSeq" id="WP_111418466.1">
    <property type="nucleotide sequence ID" value="NZ_NPEX01000036.1"/>
</dbReference>
<evidence type="ECO:0000313" key="2">
    <source>
        <dbReference type="Proteomes" id="UP000249130"/>
    </source>
</evidence>
<comment type="caution">
    <text evidence="1">The sequence shown here is derived from an EMBL/GenBank/DDBJ whole genome shotgun (WGS) entry which is preliminary data.</text>
</comment>
<reference evidence="1 2" key="1">
    <citation type="submission" date="2017-07" db="EMBL/GenBank/DDBJ databases">
        <title>Draft Genome Sequences of Select Purple Nonsulfur Bacteria.</title>
        <authorList>
            <person name="Lasarre B."/>
            <person name="Mckinlay J.B."/>
        </authorList>
    </citation>
    <scope>NUCLEOTIDE SEQUENCE [LARGE SCALE GENOMIC DNA]</scope>
    <source>
        <strain evidence="1 2">DSM 5909</strain>
    </source>
</reference>
<protein>
    <submittedName>
        <fullName evidence="1">Uncharacterized protein</fullName>
    </submittedName>
</protein>
<evidence type="ECO:0000313" key="1">
    <source>
        <dbReference type="EMBL" id="RAI44704.1"/>
    </source>
</evidence>
<name>A0A327L3E6_9BRAD</name>
<organism evidence="1 2">
    <name type="scientific">Rhodoplanes roseus</name>
    <dbReference type="NCBI Taxonomy" id="29409"/>
    <lineage>
        <taxon>Bacteria</taxon>
        <taxon>Pseudomonadati</taxon>
        <taxon>Pseudomonadota</taxon>
        <taxon>Alphaproteobacteria</taxon>
        <taxon>Hyphomicrobiales</taxon>
        <taxon>Nitrobacteraceae</taxon>
        <taxon>Rhodoplanes</taxon>
    </lineage>
</organism>
<dbReference type="EMBL" id="NPEX01000036">
    <property type="protein sequence ID" value="RAI44704.1"/>
    <property type="molecule type" value="Genomic_DNA"/>
</dbReference>
<sequence length="133" mass="14640">MKTADIKTNSARQESGAWIGDIPEMGDFEVRVRGAQCASARALRNKLIRALPAKLRTDPAGIPIEELDRIETEVILGAILLEWRNWEDEPYSPDTARRVLADPDLAAVRDAVLWAAMQVGRHDDAAHAADLGN</sequence>
<dbReference type="Proteomes" id="UP000249130">
    <property type="component" value="Unassembled WGS sequence"/>
</dbReference>
<accession>A0A327L3E6</accession>